<keyword evidence="4" id="KW-1185">Reference proteome</keyword>
<accession>A0ABV0ETJ7</accession>
<comment type="caution">
    <text evidence="3">The sequence shown here is derived from an EMBL/GenBank/DDBJ whole genome shotgun (WGS) entry which is preliminary data.</text>
</comment>
<gene>
    <name evidence="3" type="ORF">JZO67_002956</name>
</gene>
<evidence type="ECO:0000313" key="3">
    <source>
        <dbReference type="EMBL" id="MEO1770983.1"/>
    </source>
</evidence>
<feature type="compositionally biased region" description="Low complexity" evidence="1">
    <location>
        <begin position="23"/>
        <end position="41"/>
    </location>
</feature>
<proteinExistence type="predicted"/>
<feature type="signal peptide" evidence="2">
    <location>
        <begin position="1"/>
        <end position="22"/>
    </location>
</feature>
<sequence length="266" mass="28320">MKKYLVLASALLFLAACGGNTASDDSSSSQESSNIVSSSTSKVKESSKQSESTKQSTSSSTTTNSQEATGDNELQQAYPNEQTPAVSSVGNAQAISIAAREVNNTLTISYYNTESKLPLNDPQLENQTPVAQFQRITYDSPEEARDAVAPSFDGGGQAIDLGYNITGYQQSGAGSSYLSWQEGNWNLTVQAININGEDPVPLAQEIVEYLETAFLPIPKDAGQISLSVTGGGFESNVVAWQVNNTAYKTMHTDALSSLQMAVSMKK</sequence>
<dbReference type="Proteomes" id="UP000664357">
    <property type="component" value="Unassembled WGS sequence"/>
</dbReference>
<evidence type="ECO:0000256" key="1">
    <source>
        <dbReference type="SAM" id="MobiDB-lite"/>
    </source>
</evidence>
<evidence type="ECO:0000256" key="2">
    <source>
        <dbReference type="SAM" id="SignalP"/>
    </source>
</evidence>
<dbReference type="EMBL" id="JAFREL020000002">
    <property type="protein sequence ID" value="MEO1770983.1"/>
    <property type="molecule type" value="Genomic_DNA"/>
</dbReference>
<evidence type="ECO:0000313" key="4">
    <source>
        <dbReference type="Proteomes" id="UP000664357"/>
    </source>
</evidence>
<reference evidence="3 4" key="1">
    <citation type="submission" date="2021-03" db="EMBL/GenBank/DDBJ databases">
        <authorList>
            <person name="Gilmore M.S."/>
            <person name="Schwartzman J."/>
            <person name="Van Tyne D."/>
            <person name="Martin M."/>
            <person name="Earl A.M."/>
            <person name="Manson A.L."/>
            <person name="Straub T."/>
            <person name="Salamzade R."/>
            <person name="Saavedra J."/>
            <person name="Lebreton F."/>
            <person name="Prichula J."/>
            <person name="Schaufler K."/>
            <person name="Gaca A."/>
            <person name="Sgardioli B."/>
            <person name="Wagenaar J."/>
            <person name="Strong T."/>
        </authorList>
    </citation>
    <scope>NUCLEOTIDE SEQUENCE [LARGE SCALE GENOMIC DNA]</scope>
    <source>
        <strain evidence="3 4">665A</strain>
    </source>
</reference>
<keyword evidence="2" id="KW-0732">Signal</keyword>
<dbReference type="RefSeq" id="WP_207703483.1">
    <property type="nucleotide sequence ID" value="NZ_JAFREL020000002.1"/>
</dbReference>
<organism evidence="3 4">
    <name type="scientific">Candidatus Enterococcus ferrettii</name>
    <dbReference type="NCBI Taxonomy" id="2815324"/>
    <lineage>
        <taxon>Bacteria</taxon>
        <taxon>Bacillati</taxon>
        <taxon>Bacillota</taxon>
        <taxon>Bacilli</taxon>
        <taxon>Lactobacillales</taxon>
        <taxon>Enterococcaceae</taxon>
        <taxon>Enterococcus</taxon>
    </lineage>
</organism>
<protein>
    <recommendedName>
        <fullName evidence="5">Lipoprotein</fullName>
    </recommendedName>
</protein>
<evidence type="ECO:0008006" key="5">
    <source>
        <dbReference type="Google" id="ProtNLM"/>
    </source>
</evidence>
<feature type="region of interest" description="Disordered" evidence="1">
    <location>
        <begin position="20"/>
        <end position="71"/>
    </location>
</feature>
<feature type="compositionally biased region" description="Low complexity" evidence="1">
    <location>
        <begin position="49"/>
        <end position="63"/>
    </location>
</feature>
<reference evidence="3 4" key="2">
    <citation type="submission" date="2024-02" db="EMBL/GenBank/DDBJ databases">
        <title>The Genome Sequence of Enterococcus sp. DIV0159.</title>
        <authorList>
            <person name="Earl A."/>
            <person name="Manson A."/>
            <person name="Gilmore M."/>
            <person name="Sanders J."/>
            <person name="Shea T."/>
            <person name="Howe W."/>
            <person name="Livny J."/>
            <person name="Cuomo C."/>
            <person name="Neafsey D."/>
            <person name="Birren B."/>
        </authorList>
    </citation>
    <scope>NUCLEOTIDE SEQUENCE [LARGE SCALE GENOMIC DNA]</scope>
    <source>
        <strain evidence="3 4">665A</strain>
    </source>
</reference>
<feature type="chain" id="PRO_5046631698" description="Lipoprotein" evidence="2">
    <location>
        <begin position="23"/>
        <end position="266"/>
    </location>
</feature>
<name>A0ABV0ETJ7_9ENTE</name>
<dbReference type="PROSITE" id="PS51257">
    <property type="entry name" value="PROKAR_LIPOPROTEIN"/>
    <property type="match status" value="1"/>
</dbReference>